<organism evidence="1 2">
    <name type="scientific">Cannabis sativa</name>
    <name type="common">Hemp</name>
    <name type="synonym">Marijuana</name>
    <dbReference type="NCBI Taxonomy" id="3483"/>
    <lineage>
        <taxon>Eukaryota</taxon>
        <taxon>Viridiplantae</taxon>
        <taxon>Streptophyta</taxon>
        <taxon>Embryophyta</taxon>
        <taxon>Tracheophyta</taxon>
        <taxon>Spermatophyta</taxon>
        <taxon>Magnoliopsida</taxon>
        <taxon>eudicotyledons</taxon>
        <taxon>Gunneridae</taxon>
        <taxon>Pentapetalae</taxon>
        <taxon>rosids</taxon>
        <taxon>fabids</taxon>
        <taxon>Rosales</taxon>
        <taxon>Cannabaceae</taxon>
        <taxon>Cannabis</taxon>
    </lineage>
</organism>
<reference evidence="1" key="1">
    <citation type="submission" date="2018-11" db="EMBL/GenBank/DDBJ databases">
        <authorList>
            <person name="Grassa J C."/>
        </authorList>
    </citation>
    <scope>NUCLEOTIDE SEQUENCE [LARGE SCALE GENOMIC DNA]</scope>
</reference>
<evidence type="ECO:0000313" key="2">
    <source>
        <dbReference type="Proteomes" id="UP000596661"/>
    </source>
</evidence>
<dbReference type="EMBL" id="UZAU01000365">
    <property type="status" value="NOT_ANNOTATED_CDS"/>
    <property type="molecule type" value="Genomic_DNA"/>
</dbReference>
<reference evidence="1" key="2">
    <citation type="submission" date="2021-03" db="UniProtKB">
        <authorList>
            <consortium name="EnsemblPlants"/>
        </authorList>
    </citation>
    <scope>IDENTIFICATION</scope>
</reference>
<evidence type="ECO:0000313" key="1">
    <source>
        <dbReference type="EnsemblPlants" id="cds.evm.model.04.605"/>
    </source>
</evidence>
<keyword evidence="2" id="KW-1185">Reference proteome</keyword>
<dbReference type="AlphaFoldDB" id="A0A803PI36"/>
<dbReference type="Gramene" id="evm.model.04.605">
    <property type="protein sequence ID" value="cds.evm.model.04.605"/>
    <property type="gene ID" value="evm.TU.04.605"/>
</dbReference>
<accession>A0A803PI36</accession>
<sequence length="251" mass="27515">MYPCLVSNGPQLKAEGGWSPGTRAWSPVVGCRRMVFGVVRGYRVLESGCSLPLAGSSAYPRRYLYLLILSLHKVALSSNNFCNWCSSSDSRDHSLAKPFIIGIGQAALRSLFGQSIFVIGVGRATPGSLFGQDIFIKCIGRATLGVTLWPSHLRNRHWLSESGVTLCRSILRNQRSPSNFGGHPLAKPFFATVGTHILWGCFGSLSSLPLMVNPSFCLDGRELITLDRATLLIEKCLLTPERHPSYFTVMP</sequence>
<proteinExistence type="predicted"/>
<dbReference type="EnsemblPlants" id="evm.model.04.605">
    <property type="protein sequence ID" value="cds.evm.model.04.605"/>
    <property type="gene ID" value="evm.TU.04.605"/>
</dbReference>
<name>A0A803PI36_CANSA</name>
<dbReference type="Proteomes" id="UP000596661">
    <property type="component" value="Chromosome 4"/>
</dbReference>
<protein>
    <submittedName>
        <fullName evidence="1">Uncharacterized protein</fullName>
    </submittedName>
</protein>